<evidence type="ECO:0000313" key="3">
    <source>
        <dbReference type="EMBL" id="SIN55095.1"/>
    </source>
</evidence>
<dbReference type="PROSITE" id="PS51257">
    <property type="entry name" value="PROKAR_LIPOPROTEIN"/>
    <property type="match status" value="1"/>
</dbReference>
<keyword evidence="2" id="KW-0732">Signal</keyword>
<sequence>MTHPRKRHAGARILFGLLATIVSMSAGCTPTEQPPIPFTGLTKDLRIRWSAEPGIDLLTGPAVIVRAYRESYVVGGLMANPAYYYPGFEHAVPQNGPNVSPLIRPLVTGDSQLERRGFQIATPIVGTWREHILSLTGDPTSGYTAKVCVWDTGTGVLAPNGQYRYPNRLPSNSMWSVRAGVGTLAVRITITPPPPFEPDPTKKSQQGSAPNPSTDIFGGWKIRAADSLGIASWMDQRSDWPLDDFRLTLNACGERAPDLLTGQGNFITVGDHPRSDFPTLPADPGWPAAGT</sequence>
<proteinExistence type="predicted"/>
<evidence type="ECO:0000313" key="4">
    <source>
        <dbReference type="Proteomes" id="UP000184831"/>
    </source>
</evidence>
<evidence type="ECO:0000256" key="1">
    <source>
        <dbReference type="SAM" id="MobiDB-lite"/>
    </source>
</evidence>
<evidence type="ECO:0000256" key="2">
    <source>
        <dbReference type="SAM" id="SignalP"/>
    </source>
</evidence>
<feature type="region of interest" description="Disordered" evidence="1">
    <location>
        <begin position="190"/>
        <end position="216"/>
    </location>
</feature>
<feature type="compositionally biased region" description="Polar residues" evidence="1">
    <location>
        <begin position="203"/>
        <end position="214"/>
    </location>
</feature>
<feature type="chain" id="PRO_5044497684" evidence="2">
    <location>
        <begin position="27"/>
        <end position="291"/>
    </location>
</feature>
<accession>A0AB74FKQ5</accession>
<protein>
    <submittedName>
        <fullName evidence="3">Membrane protein</fullName>
    </submittedName>
</protein>
<dbReference type="AlphaFoldDB" id="A0AB74FKQ5"/>
<gene>
    <name evidence="3" type="ORF">SAMEA2152244_05305</name>
</gene>
<name>A0AB74FKQ5_9MYCO</name>
<comment type="caution">
    <text evidence="3">The sequence shown here is derived from an EMBL/GenBank/DDBJ whole genome shotgun (WGS) entry which is preliminary data.</text>
</comment>
<feature type="signal peptide" evidence="2">
    <location>
        <begin position="1"/>
        <end position="26"/>
    </location>
</feature>
<dbReference type="Proteomes" id="UP000184831">
    <property type="component" value="Unassembled WGS sequence"/>
</dbReference>
<reference evidence="3 4" key="1">
    <citation type="submission" date="2016-11" db="EMBL/GenBank/DDBJ databases">
        <authorList>
            <consortium name="Pathogen Informatics"/>
        </authorList>
    </citation>
    <scope>NUCLEOTIDE SEQUENCE [LARGE SCALE GENOMIC DNA]</scope>
    <source>
        <strain evidence="3 4">696</strain>
    </source>
</reference>
<dbReference type="EMBL" id="FSQE01000023">
    <property type="protein sequence ID" value="SIN55095.1"/>
    <property type="molecule type" value="Genomic_DNA"/>
</dbReference>
<organism evidence="3 4">
    <name type="scientific">Mycobacteroides abscessus subsp. abscessus</name>
    <dbReference type="NCBI Taxonomy" id="1185650"/>
    <lineage>
        <taxon>Bacteria</taxon>
        <taxon>Bacillati</taxon>
        <taxon>Actinomycetota</taxon>
        <taxon>Actinomycetes</taxon>
        <taxon>Mycobacteriales</taxon>
        <taxon>Mycobacteriaceae</taxon>
        <taxon>Mycobacteroides</taxon>
        <taxon>Mycobacteroides abscessus</taxon>
    </lineage>
</organism>